<dbReference type="Proteomes" id="UP000828941">
    <property type="component" value="Chromosome 2"/>
</dbReference>
<proteinExistence type="predicted"/>
<gene>
    <name evidence="1" type="ORF">L6164_003401</name>
</gene>
<reference evidence="1 2" key="1">
    <citation type="journal article" date="2022" name="DNA Res.">
        <title>Chromosomal-level genome assembly of the orchid tree Bauhinia variegata (Leguminosae; Cercidoideae) supports the allotetraploid origin hypothesis of Bauhinia.</title>
        <authorList>
            <person name="Zhong Y."/>
            <person name="Chen Y."/>
            <person name="Zheng D."/>
            <person name="Pang J."/>
            <person name="Liu Y."/>
            <person name="Luo S."/>
            <person name="Meng S."/>
            <person name="Qian L."/>
            <person name="Wei D."/>
            <person name="Dai S."/>
            <person name="Zhou R."/>
        </authorList>
    </citation>
    <scope>NUCLEOTIDE SEQUENCE [LARGE SCALE GENOMIC DNA]</scope>
    <source>
        <strain evidence="1">BV-YZ2020</strain>
    </source>
</reference>
<accession>A0ACB9Q2P5</accession>
<protein>
    <submittedName>
        <fullName evidence="1">Uncharacterized protein</fullName>
    </submittedName>
</protein>
<evidence type="ECO:0000313" key="1">
    <source>
        <dbReference type="EMBL" id="KAI4354549.1"/>
    </source>
</evidence>
<keyword evidence="2" id="KW-1185">Reference proteome</keyword>
<sequence length="81" mass="9039">MQKTQELSSSSGNWHMWMLNASSNVIRIINLRILFDIDPSGQYLGAGGQDGLVHLYDLQKGQWASASQAALGYENRASVWR</sequence>
<comment type="caution">
    <text evidence="1">The sequence shown here is derived from an EMBL/GenBank/DDBJ whole genome shotgun (WGS) entry which is preliminary data.</text>
</comment>
<name>A0ACB9Q2P5_BAUVA</name>
<dbReference type="EMBL" id="CM039427">
    <property type="protein sequence ID" value="KAI4354549.1"/>
    <property type="molecule type" value="Genomic_DNA"/>
</dbReference>
<evidence type="ECO:0000313" key="2">
    <source>
        <dbReference type="Proteomes" id="UP000828941"/>
    </source>
</evidence>
<organism evidence="1 2">
    <name type="scientific">Bauhinia variegata</name>
    <name type="common">Purple orchid tree</name>
    <name type="synonym">Phanera variegata</name>
    <dbReference type="NCBI Taxonomy" id="167791"/>
    <lineage>
        <taxon>Eukaryota</taxon>
        <taxon>Viridiplantae</taxon>
        <taxon>Streptophyta</taxon>
        <taxon>Embryophyta</taxon>
        <taxon>Tracheophyta</taxon>
        <taxon>Spermatophyta</taxon>
        <taxon>Magnoliopsida</taxon>
        <taxon>eudicotyledons</taxon>
        <taxon>Gunneridae</taxon>
        <taxon>Pentapetalae</taxon>
        <taxon>rosids</taxon>
        <taxon>fabids</taxon>
        <taxon>Fabales</taxon>
        <taxon>Fabaceae</taxon>
        <taxon>Cercidoideae</taxon>
        <taxon>Cercideae</taxon>
        <taxon>Bauhiniinae</taxon>
        <taxon>Bauhinia</taxon>
    </lineage>
</organism>